<keyword evidence="1" id="KW-0812">Transmembrane</keyword>
<name>A0A4Y3W5G7_NITWI</name>
<keyword evidence="1" id="KW-1133">Transmembrane helix</keyword>
<feature type="transmembrane region" description="Helical" evidence="1">
    <location>
        <begin position="36"/>
        <end position="54"/>
    </location>
</feature>
<organism evidence="2 3">
    <name type="scientific">Nitrobacter winogradskyi</name>
    <name type="common">Nitrobacter agilis</name>
    <dbReference type="NCBI Taxonomy" id="913"/>
    <lineage>
        <taxon>Bacteria</taxon>
        <taxon>Pseudomonadati</taxon>
        <taxon>Pseudomonadota</taxon>
        <taxon>Alphaproteobacteria</taxon>
        <taxon>Hyphomicrobiales</taxon>
        <taxon>Nitrobacteraceae</taxon>
        <taxon>Nitrobacter</taxon>
    </lineage>
</organism>
<keyword evidence="1" id="KW-0472">Membrane</keyword>
<proteinExistence type="predicted"/>
<dbReference type="RefSeq" id="WP_181410318.1">
    <property type="nucleotide sequence ID" value="NZ_BJNF01000002.1"/>
</dbReference>
<comment type="caution">
    <text evidence="2">The sequence shown here is derived from an EMBL/GenBank/DDBJ whole genome shotgun (WGS) entry which is preliminary data.</text>
</comment>
<dbReference type="AlphaFoldDB" id="A0A4Y3W5G7"/>
<gene>
    <name evidence="2" type="ORF">NWI01_01690</name>
</gene>
<evidence type="ECO:0000256" key="1">
    <source>
        <dbReference type="SAM" id="Phobius"/>
    </source>
</evidence>
<reference evidence="2 3" key="1">
    <citation type="submission" date="2019-06" db="EMBL/GenBank/DDBJ databases">
        <title>Whole genome shotgun sequence of Nitrobacter winogradskyi NBRC 14297.</title>
        <authorList>
            <person name="Hosoyama A."/>
            <person name="Uohara A."/>
            <person name="Ohji S."/>
            <person name="Ichikawa N."/>
        </authorList>
    </citation>
    <scope>NUCLEOTIDE SEQUENCE [LARGE SCALE GENOMIC DNA]</scope>
    <source>
        <strain evidence="2 3">NBRC 14297</strain>
    </source>
</reference>
<feature type="transmembrane region" description="Helical" evidence="1">
    <location>
        <begin position="6"/>
        <end position="24"/>
    </location>
</feature>
<dbReference type="Proteomes" id="UP000318825">
    <property type="component" value="Unassembled WGS sequence"/>
</dbReference>
<accession>A0A4Y3W5G7</accession>
<evidence type="ECO:0000313" key="2">
    <source>
        <dbReference type="EMBL" id="GEC14277.1"/>
    </source>
</evidence>
<sequence>MTWVNIVAAILGPIGFIALARAWLGMAFNGQRDEWAGICAVVAIVSFGMLWLAGVK</sequence>
<evidence type="ECO:0000313" key="3">
    <source>
        <dbReference type="Proteomes" id="UP000318825"/>
    </source>
</evidence>
<dbReference type="EMBL" id="BJNF01000002">
    <property type="protein sequence ID" value="GEC14277.1"/>
    <property type="molecule type" value="Genomic_DNA"/>
</dbReference>
<protein>
    <submittedName>
        <fullName evidence="2">Uncharacterized protein</fullName>
    </submittedName>
</protein>